<dbReference type="Gene3D" id="3.40.1440.10">
    <property type="entry name" value="GIY-YIG endonuclease"/>
    <property type="match status" value="1"/>
</dbReference>
<reference evidence="3" key="1">
    <citation type="journal article" date="2012" name="Nat. Genet.">
        <title>Whole-genome sequence of Schistosoma haematobium.</title>
        <authorList>
            <person name="Young N.D."/>
            <person name="Jex A.R."/>
            <person name="Li B."/>
            <person name="Liu S."/>
            <person name="Yang L."/>
            <person name="Xiong Z."/>
            <person name="Li Y."/>
            <person name="Cantacessi C."/>
            <person name="Hall R.S."/>
            <person name="Xu X."/>
            <person name="Chen F."/>
            <person name="Wu X."/>
            <person name="Zerlotini A."/>
            <person name="Oliveira G."/>
            <person name="Hofmann A."/>
            <person name="Zhang G."/>
            <person name="Fang X."/>
            <person name="Kang Y."/>
            <person name="Campbell B.E."/>
            <person name="Loukas A."/>
            <person name="Ranganathan S."/>
            <person name="Rollinson D."/>
            <person name="Rinaldi G."/>
            <person name="Brindley P.J."/>
            <person name="Yang H."/>
            <person name="Wang J."/>
            <person name="Wang J."/>
            <person name="Gasser R.B."/>
        </authorList>
    </citation>
    <scope>NUCLEOTIDE SEQUENCE</scope>
</reference>
<accession>A0A922S3N4</accession>
<dbReference type="PROSITE" id="PS00028">
    <property type="entry name" value="ZINC_FINGER_C2H2_1"/>
    <property type="match status" value="1"/>
</dbReference>
<evidence type="ECO:0000313" key="4">
    <source>
        <dbReference type="Proteomes" id="UP000471633"/>
    </source>
</evidence>
<dbReference type="InterPro" id="IPR013087">
    <property type="entry name" value="Znf_C2H2_type"/>
</dbReference>
<reference evidence="3" key="2">
    <citation type="journal article" date="2019" name="Gigascience">
        <title>High-quality Schistosoma haematobium genome achieved by single-molecule and long-range sequencing.</title>
        <authorList>
            <person name="Stroehlein A.J."/>
            <person name="Korhonen P.K."/>
            <person name="Chong T.M."/>
            <person name="Lim Y.L."/>
            <person name="Chan K.G."/>
            <person name="Webster B."/>
            <person name="Rollinson D."/>
            <person name="Brindley P.J."/>
            <person name="Gasser R.B."/>
            <person name="Young N.D."/>
        </authorList>
    </citation>
    <scope>NUCLEOTIDE SEQUENCE</scope>
</reference>
<evidence type="ECO:0000259" key="2">
    <source>
        <dbReference type="PROSITE" id="PS00028"/>
    </source>
</evidence>
<organism evidence="3 4">
    <name type="scientific">Schistosoma haematobium</name>
    <name type="common">Blood fluke</name>
    <dbReference type="NCBI Taxonomy" id="6185"/>
    <lineage>
        <taxon>Eukaryota</taxon>
        <taxon>Metazoa</taxon>
        <taxon>Spiralia</taxon>
        <taxon>Lophotrochozoa</taxon>
        <taxon>Platyhelminthes</taxon>
        <taxon>Trematoda</taxon>
        <taxon>Digenea</taxon>
        <taxon>Strigeidida</taxon>
        <taxon>Schistosomatoidea</taxon>
        <taxon>Schistosomatidae</taxon>
        <taxon>Schistosoma</taxon>
    </lineage>
</organism>
<name>A0A922S3N4_SCHHA</name>
<proteinExistence type="predicted"/>
<gene>
    <name evidence="3" type="ORF">MS3_00004042</name>
</gene>
<reference evidence="3" key="4">
    <citation type="journal article" date="2022" name="PLoS Pathog.">
        <title>Chromosome-level genome of Schistosoma haematobium underpins genome-wide explorations of molecular variation.</title>
        <authorList>
            <person name="Stroehlein A.J."/>
            <person name="Korhonen P.K."/>
            <person name="Lee V.V."/>
            <person name="Ralph S.A."/>
            <person name="Mentink-Kane M."/>
            <person name="You H."/>
            <person name="McManus D.P."/>
            <person name="Tchuente L.T."/>
            <person name="Stothard J.R."/>
            <person name="Kaur P."/>
            <person name="Dudchenko O."/>
            <person name="Aiden E.L."/>
            <person name="Yang B."/>
            <person name="Yang H."/>
            <person name="Emery A.M."/>
            <person name="Webster B.L."/>
            <person name="Brindley P.J."/>
            <person name="Rollinson D."/>
            <person name="Chang B.C.H."/>
            <person name="Gasser R.B."/>
            <person name="Young N.D."/>
        </authorList>
    </citation>
    <scope>NUCLEOTIDE SEQUENCE</scope>
</reference>
<evidence type="ECO:0000256" key="1">
    <source>
        <dbReference type="SAM" id="MobiDB-lite"/>
    </source>
</evidence>
<dbReference type="Proteomes" id="UP000471633">
    <property type="component" value="Unassembled WGS sequence"/>
</dbReference>
<dbReference type="KEGG" id="shx:MS3_00004042"/>
<feature type="domain" description="C2H2-type" evidence="2">
    <location>
        <begin position="41"/>
        <end position="63"/>
    </location>
</feature>
<reference evidence="3" key="3">
    <citation type="submission" date="2021-06" db="EMBL/GenBank/DDBJ databases">
        <title>Chromosome-level genome assembly for S. haematobium.</title>
        <authorList>
            <person name="Stroehlein A.J."/>
        </authorList>
    </citation>
    <scope>NUCLEOTIDE SEQUENCE</scope>
</reference>
<protein>
    <recommendedName>
        <fullName evidence="2">C2H2-type domain-containing protein</fullName>
    </recommendedName>
</protein>
<feature type="compositionally biased region" description="Basic and acidic residues" evidence="1">
    <location>
        <begin position="149"/>
        <end position="159"/>
    </location>
</feature>
<dbReference type="CDD" id="cd10442">
    <property type="entry name" value="GIY-YIG_PLEs"/>
    <property type="match status" value="1"/>
</dbReference>
<dbReference type="AlphaFoldDB" id="A0A922S3N4"/>
<keyword evidence="4" id="KW-1185">Reference proteome</keyword>
<evidence type="ECO:0000313" key="3">
    <source>
        <dbReference type="EMBL" id="KAH9591950.1"/>
    </source>
</evidence>
<dbReference type="EMBL" id="AMPZ03000002">
    <property type="protein sequence ID" value="KAH9591950.1"/>
    <property type="molecule type" value="Genomic_DNA"/>
</dbReference>
<dbReference type="InterPro" id="IPR035901">
    <property type="entry name" value="GIY-YIG_endonuc_sf"/>
</dbReference>
<dbReference type="GeneID" id="75577181"/>
<feature type="region of interest" description="Disordered" evidence="1">
    <location>
        <begin position="194"/>
        <end position="218"/>
    </location>
</feature>
<dbReference type="RefSeq" id="XP_051072053.1">
    <property type="nucleotide sequence ID" value="XM_051211932.1"/>
</dbReference>
<feature type="region of interest" description="Disordered" evidence="1">
    <location>
        <begin position="141"/>
        <end position="169"/>
    </location>
</feature>
<dbReference type="CTD" id="75577181"/>
<sequence>MKTFGIGVAHKPTKSLQSILCKPKDEITKENKSNIIYKINCTNCDKHYIGQSGRPLHLRLHEHQLAVKRHDISSLISIHVDNYGHSFDWENVEILDRGNSKNTREFLEAWHSGQSAINKHIEINPIYQPIRKIMHKYRNKNQTNGRHNQNKEVNNDKFKVNKNQSTSRCTEQAVKHIWRNSNTSLLSEVCADDVVQKNDESSTTKPSSSENKTPPRSF</sequence>
<feature type="compositionally biased region" description="Polar residues" evidence="1">
    <location>
        <begin position="203"/>
        <end position="218"/>
    </location>
</feature>
<comment type="caution">
    <text evidence="3">The sequence shown here is derived from an EMBL/GenBank/DDBJ whole genome shotgun (WGS) entry which is preliminary data.</text>
</comment>